<dbReference type="NCBIfam" id="TIGR01782">
    <property type="entry name" value="TonB-Xanth-Caul"/>
    <property type="match status" value="1"/>
</dbReference>
<evidence type="ECO:0000256" key="4">
    <source>
        <dbReference type="ARBA" id="ARBA00022692"/>
    </source>
</evidence>
<evidence type="ECO:0000259" key="12">
    <source>
        <dbReference type="Pfam" id="PF07715"/>
    </source>
</evidence>
<keyword evidence="6 8" id="KW-0472">Membrane</keyword>
<feature type="domain" description="TonB-dependent receptor-like beta-barrel" evidence="11">
    <location>
        <begin position="457"/>
        <end position="945"/>
    </location>
</feature>
<dbReference type="InterPro" id="IPR037066">
    <property type="entry name" value="Plug_dom_sf"/>
</dbReference>
<dbReference type="Gene3D" id="2.170.130.10">
    <property type="entry name" value="TonB-dependent receptor, plug domain"/>
    <property type="match status" value="1"/>
</dbReference>
<evidence type="ECO:0000256" key="3">
    <source>
        <dbReference type="ARBA" id="ARBA00022452"/>
    </source>
</evidence>
<feature type="chain" id="PRO_5013012229" evidence="10">
    <location>
        <begin position="25"/>
        <end position="979"/>
    </location>
</feature>
<dbReference type="InterPro" id="IPR036942">
    <property type="entry name" value="Beta-barrel_TonB_sf"/>
</dbReference>
<evidence type="ECO:0000256" key="5">
    <source>
        <dbReference type="ARBA" id="ARBA00023077"/>
    </source>
</evidence>
<evidence type="ECO:0000259" key="11">
    <source>
        <dbReference type="Pfam" id="PF00593"/>
    </source>
</evidence>
<dbReference type="GO" id="GO:0009279">
    <property type="term" value="C:cell outer membrane"/>
    <property type="evidence" value="ECO:0007669"/>
    <property type="project" value="UniProtKB-SubCell"/>
</dbReference>
<dbReference type="InterPro" id="IPR039426">
    <property type="entry name" value="TonB-dep_rcpt-like"/>
</dbReference>
<evidence type="ECO:0000256" key="1">
    <source>
        <dbReference type="ARBA" id="ARBA00004571"/>
    </source>
</evidence>
<evidence type="ECO:0000256" key="6">
    <source>
        <dbReference type="ARBA" id="ARBA00023136"/>
    </source>
</evidence>
<sequence length="979" mass="106038">MMKLRTKVCSLSLAISAVSSMTYAQDQASALEEVMVTGIRASLQGAIEEKRAASNLIEVIQSEDIGKLPDQNLAEVLENITGVQITREGGVGVGVQIRGTDANRTEINGVSTVGSGSGRTGISFEDVSAAMISAVEVTKAPEAKTIEGSVGGTINLRTIRPLELKETLGSIRVQGEHSDLSSDGGLTPRVSGTWGDNWSTNAGEFGAVISASYAEMDVTDFRPRVDRDNLVLAGQNPTADYDHLPVQFLQQDYDNYEYETKNVSASFEWAPNDDTKLYFDAVVNDQERRQESHRIQASGVADVARTALITDYETINFGTIRGENGPQAIGSIRAVTKGILLPQQTGNLDPNLRTSTDTNARVTDSNIFRLGGEWSGDKTFVRVEASTSHSESNTPNFSTTLNFINPNSASTSTRIDNGVPFEFDLTGGSLTFGIAQGLATTPTKEQLLDPANYVIASVNQSNNLIKNQEDAFRVDFRYDVDMAGITSVEVGYRYNETSSLKDVSGSNFTISDRRNSPTGDMFASVLSAGPDNFNAADGRKLYVKDFLLVDPAKSFSDPDAVMAALNAAIVANNTANNRTQAQISSPTSTAASFFDISEETNSLYGQVNFEYGIFRGNAGLRYLETKVNSRGNSVVNGVATPNVETGSYDFVLPRINLVADVRDDVVVRAGWGKDIRRPDFDDLSTSVAFQTSENQAVAIGNPGLEPEEVTSFDLSAEWYFAPSSVLSAGIFHKVRTGLHVTQTQDAYSEPGTGYRDTTAPCEAGGIWNPIAVRNTLAPPEENGLQGICVPTSSKVNGAGETTQKGIELAFQYDLSEFEDTLGWASGFGFITNYTFQEFSGGDTYQTPTSRADQVFTLLGHPDVTLRAALLNLSENAYNITAFYEKYDISARIRYTWRDAFSTNNYGSGSDPWGFYAIQEARGQLNASINYDVTEALNIGVEAINLLRSDTRQSCVNEGGLLCFQGLTDRRVTFGATYKF</sequence>
<keyword evidence="13" id="KW-0675">Receptor</keyword>
<proteinExistence type="inferred from homology"/>
<dbReference type="SUPFAM" id="SSF56935">
    <property type="entry name" value="Porins"/>
    <property type="match status" value="1"/>
</dbReference>
<dbReference type="InterPro" id="IPR000531">
    <property type="entry name" value="Beta-barrel_TonB"/>
</dbReference>
<dbReference type="Gene3D" id="2.40.170.20">
    <property type="entry name" value="TonB-dependent receptor, beta-barrel domain"/>
    <property type="match status" value="1"/>
</dbReference>
<dbReference type="Proteomes" id="UP000216101">
    <property type="component" value="Unassembled WGS sequence"/>
</dbReference>
<dbReference type="EMBL" id="NHNI01000002">
    <property type="protein sequence ID" value="OZY84537.1"/>
    <property type="molecule type" value="Genomic_DNA"/>
</dbReference>
<dbReference type="PROSITE" id="PS52016">
    <property type="entry name" value="TONB_DEPENDENT_REC_3"/>
    <property type="match status" value="1"/>
</dbReference>
<evidence type="ECO:0000313" key="14">
    <source>
        <dbReference type="Proteomes" id="UP000216101"/>
    </source>
</evidence>
<organism evidence="13 14">
    <name type="scientific">Cellvibrio mixtus</name>
    <dbReference type="NCBI Taxonomy" id="39650"/>
    <lineage>
        <taxon>Bacteria</taxon>
        <taxon>Pseudomonadati</taxon>
        <taxon>Pseudomonadota</taxon>
        <taxon>Gammaproteobacteria</taxon>
        <taxon>Cellvibrionales</taxon>
        <taxon>Cellvibrionaceae</taxon>
        <taxon>Cellvibrio</taxon>
    </lineage>
</organism>
<comment type="subcellular location">
    <subcellularLocation>
        <location evidence="1 8">Cell outer membrane</location>
        <topology evidence="1 8">Multi-pass membrane protein</topology>
    </subcellularLocation>
</comment>
<keyword evidence="3 8" id="KW-1134">Transmembrane beta strand</keyword>
<dbReference type="PANTHER" id="PTHR40980:SF3">
    <property type="entry name" value="TONB-DEPENDENT RECEPTOR-LIKE BETA-BARREL DOMAIN-CONTAINING PROTEIN"/>
    <property type="match status" value="1"/>
</dbReference>
<protein>
    <submittedName>
        <fullName evidence="13">TonB-dependent receptor</fullName>
    </submittedName>
</protein>
<comment type="similarity">
    <text evidence="8 9">Belongs to the TonB-dependent receptor family.</text>
</comment>
<dbReference type="InterPro" id="IPR012910">
    <property type="entry name" value="Plug_dom"/>
</dbReference>
<keyword evidence="4 8" id="KW-0812">Transmembrane</keyword>
<dbReference type="InterPro" id="IPR010104">
    <property type="entry name" value="TonB_rcpt_bac"/>
</dbReference>
<evidence type="ECO:0000256" key="9">
    <source>
        <dbReference type="RuleBase" id="RU003357"/>
    </source>
</evidence>
<accession>A0A266Q3T1</accession>
<evidence type="ECO:0000256" key="7">
    <source>
        <dbReference type="ARBA" id="ARBA00023237"/>
    </source>
</evidence>
<keyword evidence="7 8" id="KW-0998">Cell outer membrane</keyword>
<dbReference type="PANTHER" id="PTHR40980">
    <property type="entry name" value="PLUG DOMAIN-CONTAINING PROTEIN"/>
    <property type="match status" value="1"/>
</dbReference>
<dbReference type="Pfam" id="PF07715">
    <property type="entry name" value="Plug"/>
    <property type="match status" value="1"/>
</dbReference>
<comment type="caution">
    <text evidence="13">The sequence shown here is derived from an EMBL/GenBank/DDBJ whole genome shotgun (WGS) entry which is preliminary data.</text>
</comment>
<keyword evidence="14" id="KW-1185">Reference proteome</keyword>
<reference evidence="14" key="1">
    <citation type="submission" date="2017-05" db="EMBL/GenBank/DDBJ databases">
        <authorList>
            <person name="Barney B.M."/>
        </authorList>
    </citation>
    <scope>NUCLEOTIDE SEQUENCE [LARGE SCALE GENOMIC DNA]</scope>
    <source>
        <strain evidence="14">PSBB022</strain>
    </source>
</reference>
<dbReference type="Pfam" id="PF00593">
    <property type="entry name" value="TonB_dep_Rec_b-barrel"/>
    <property type="match status" value="1"/>
</dbReference>
<dbReference type="RefSeq" id="WP_094985585.1">
    <property type="nucleotide sequence ID" value="NZ_NHNI01000002.1"/>
</dbReference>
<gene>
    <name evidence="13" type="ORF">CBP51_15190</name>
</gene>
<feature type="domain" description="TonB-dependent receptor plug" evidence="12">
    <location>
        <begin position="51"/>
        <end position="152"/>
    </location>
</feature>
<evidence type="ECO:0000256" key="2">
    <source>
        <dbReference type="ARBA" id="ARBA00022448"/>
    </source>
</evidence>
<feature type="signal peptide" evidence="10">
    <location>
        <begin position="1"/>
        <end position="24"/>
    </location>
</feature>
<evidence type="ECO:0000256" key="8">
    <source>
        <dbReference type="PROSITE-ProRule" id="PRU01360"/>
    </source>
</evidence>
<evidence type="ECO:0000313" key="13">
    <source>
        <dbReference type="EMBL" id="OZY84537.1"/>
    </source>
</evidence>
<keyword evidence="10" id="KW-0732">Signal</keyword>
<name>A0A266Q3T1_9GAMM</name>
<keyword evidence="2 8" id="KW-0813">Transport</keyword>
<keyword evidence="5 9" id="KW-0798">TonB box</keyword>
<dbReference type="AlphaFoldDB" id="A0A266Q3T1"/>
<evidence type="ECO:0000256" key="10">
    <source>
        <dbReference type="SAM" id="SignalP"/>
    </source>
</evidence>